<sequence>MARFLIKLILNAVALWFTTLIVAGVHVHPYASNTTATVLTYLLIALIFGVVNSVVGTVVKIVAFPLYILTLGLISFIINGLLLLLVAWISGLFGFGLEIDGFWWGVLGALVLGFFSWLLGLLARPVSPRETR</sequence>
<gene>
    <name evidence="2" type="ORF">HNR05_002847</name>
</gene>
<keyword evidence="1" id="KW-0812">Transmembrane</keyword>
<protein>
    <submittedName>
        <fullName evidence="2">Putative membrane protein</fullName>
    </submittedName>
</protein>
<proteinExistence type="predicted"/>
<dbReference type="Pfam" id="PF04020">
    <property type="entry name" value="Phage_holin_4_2"/>
    <property type="match status" value="1"/>
</dbReference>
<dbReference type="AlphaFoldDB" id="A0A7Z0EG50"/>
<comment type="caution">
    <text evidence="2">The sequence shown here is derived from an EMBL/GenBank/DDBJ whole genome shotgun (WGS) entry which is preliminary data.</text>
</comment>
<accession>A0A7Z0EG50</accession>
<dbReference type="PANTHER" id="PTHR37309:SF1">
    <property type="entry name" value="SLR0284 PROTEIN"/>
    <property type="match status" value="1"/>
</dbReference>
<feature type="transmembrane region" description="Helical" evidence="1">
    <location>
        <begin position="66"/>
        <end position="89"/>
    </location>
</feature>
<dbReference type="RefSeq" id="WP_179579718.1">
    <property type="nucleotide sequence ID" value="NZ_JACCFM010000001.1"/>
</dbReference>
<feature type="transmembrane region" description="Helical" evidence="1">
    <location>
        <begin position="101"/>
        <end position="123"/>
    </location>
</feature>
<dbReference type="InterPro" id="IPR007165">
    <property type="entry name" value="Phage_holin_4_2"/>
</dbReference>
<dbReference type="EMBL" id="JACCFM010000001">
    <property type="protein sequence ID" value="NYJ21056.1"/>
    <property type="molecule type" value="Genomic_DNA"/>
</dbReference>
<organism evidence="2 3">
    <name type="scientific">Glaciibacter psychrotolerans</name>
    <dbReference type="NCBI Taxonomy" id="670054"/>
    <lineage>
        <taxon>Bacteria</taxon>
        <taxon>Bacillati</taxon>
        <taxon>Actinomycetota</taxon>
        <taxon>Actinomycetes</taxon>
        <taxon>Micrococcales</taxon>
        <taxon>Microbacteriaceae</taxon>
        <taxon>Glaciibacter</taxon>
    </lineage>
</organism>
<keyword evidence="1" id="KW-1133">Transmembrane helix</keyword>
<evidence type="ECO:0000313" key="2">
    <source>
        <dbReference type="EMBL" id="NYJ21056.1"/>
    </source>
</evidence>
<dbReference type="Proteomes" id="UP000537260">
    <property type="component" value="Unassembled WGS sequence"/>
</dbReference>
<evidence type="ECO:0000313" key="3">
    <source>
        <dbReference type="Proteomes" id="UP000537260"/>
    </source>
</evidence>
<keyword evidence="3" id="KW-1185">Reference proteome</keyword>
<keyword evidence="1" id="KW-0472">Membrane</keyword>
<evidence type="ECO:0000256" key="1">
    <source>
        <dbReference type="SAM" id="Phobius"/>
    </source>
</evidence>
<reference evidence="2 3" key="1">
    <citation type="submission" date="2020-07" db="EMBL/GenBank/DDBJ databases">
        <title>Sequencing the genomes of 1000 actinobacteria strains.</title>
        <authorList>
            <person name="Klenk H.-P."/>
        </authorList>
    </citation>
    <scope>NUCLEOTIDE SEQUENCE [LARGE SCALE GENOMIC DNA]</scope>
    <source>
        <strain evidence="2 3">LI1</strain>
    </source>
</reference>
<name>A0A7Z0EG50_9MICO</name>
<feature type="transmembrane region" description="Helical" evidence="1">
    <location>
        <begin position="39"/>
        <end position="59"/>
    </location>
</feature>
<dbReference type="PANTHER" id="PTHR37309">
    <property type="entry name" value="SLR0284 PROTEIN"/>
    <property type="match status" value="1"/>
</dbReference>